<protein>
    <submittedName>
        <fullName evidence="1">Uncharacterized protein</fullName>
    </submittedName>
</protein>
<evidence type="ECO:0000313" key="1">
    <source>
        <dbReference type="EMBL" id="GAA1564899.1"/>
    </source>
</evidence>
<proteinExistence type="predicted"/>
<organism evidence="1 2">
    <name type="scientific">Kribbella hippodromi</name>
    <dbReference type="NCBI Taxonomy" id="434347"/>
    <lineage>
        <taxon>Bacteria</taxon>
        <taxon>Bacillati</taxon>
        <taxon>Actinomycetota</taxon>
        <taxon>Actinomycetes</taxon>
        <taxon>Propionibacteriales</taxon>
        <taxon>Kribbellaceae</taxon>
        <taxon>Kribbella</taxon>
    </lineage>
</organism>
<gene>
    <name evidence="1" type="ORF">GCM10009804_22010</name>
</gene>
<reference evidence="1 2" key="1">
    <citation type="journal article" date="2019" name="Int. J. Syst. Evol. Microbiol.">
        <title>The Global Catalogue of Microorganisms (GCM) 10K type strain sequencing project: providing services to taxonomists for standard genome sequencing and annotation.</title>
        <authorList>
            <consortium name="The Broad Institute Genomics Platform"/>
            <consortium name="The Broad Institute Genome Sequencing Center for Infectious Disease"/>
            <person name="Wu L."/>
            <person name="Ma J."/>
        </authorList>
    </citation>
    <scope>NUCLEOTIDE SEQUENCE [LARGE SCALE GENOMIC DNA]</scope>
    <source>
        <strain evidence="1 2">JCM 15572</strain>
    </source>
</reference>
<accession>A0ABN2CUY3</accession>
<sequence>MADRLNRLVLSVQLALGNGARDSVLPAVRRFGNEFDNDPDYRGGAFGDSPAKVCAPEG</sequence>
<dbReference type="Proteomes" id="UP001501705">
    <property type="component" value="Unassembled WGS sequence"/>
</dbReference>
<evidence type="ECO:0000313" key="2">
    <source>
        <dbReference type="Proteomes" id="UP001501705"/>
    </source>
</evidence>
<comment type="caution">
    <text evidence="1">The sequence shown here is derived from an EMBL/GenBank/DDBJ whole genome shotgun (WGS) entry which is preliminary data.</text>
</comment>
<keyword evidence="2" id="KW-1185">Reference proteome</keyword>
<name>A0ABN2CUY3_9ACTN</name>
<dbReference type="EMBL" id="BAAAPH010000006">
    <property type="protein sequence ID" value="GAA1564899.1"/>
    <property type="molecule type" value="Genomic_DNA"/>
</dbReference>